<dbReference type="GO" id="GO:0008146">
    <property type="term" value="F:sulfotransferase activity"/>
    <property type="evidence" value="ECO:0007669"/>
    <property type="project" value="InterPro"/>
</dbReference>
<dbReference type="EMBL" id="JALJOR010000014">
    <property type="protein sequence ID" value="KAK9806232.1"/>
    <property type="molecule type" value="Genomic_DNA"/>
</dbReference>
<keyword evidence="1" id="KW-0808">Transferase</keyword>
<dbReference type="Pfam" id="PF00685">
    <property type="entry name" value="Sulfotransfer_1"/>
    <property type="match status" value="1"/>
</dbReference>
<dbReference type="EC" id="2.8.2.-" evidence="1"/>
<comment type="similarity">
    <text evidence="1">Belongs to the sulfotransferase 1 family.</text>
</comment>
<keyword evidence="4" id="KW-1185">Reference proteome</keyword>
<feature type="domain" description="Sulfotransferase" evidence="2">
    <location>
        <begin position="262"/>
        <end position="301"/>
    </location>
</feature>
<protein>
    <recommendedName>
        <fullName evidence="1">Sulfotransferase</fullName>
        <ecNumber evidence="1">2.8.2.-</ecNumber>
    </recommendedName>
</protein>
<gene>
    <name evidence="3" type="ORF">WJX72_006661</name>
</gene>
<evidence type="ECO:0000256" key="1">
    <source>
        <dbReference type="RuleBase" id="RU361155"/>
    </source>
</evidence>
<comment type="caution">
    <text evidence="3">The sequence shown here is derived from an EMBL/GenBank/DDBJ whole genome shotgun (WGS) entry which is preliminary data.</text>
</comment>
<name>A0AAW1PDP1_9CHLO</name>
<dbReference type="AlphaFoldDB" id="A0AAW1PDP1"/>
<evidence type="ECO:0000313" key="3">
    <source>
        <dbReference type="EMBL" id="KAK9806232.1"/>
    </source>
</evidence>
<dbReference type="Pfam" id="PF13469">
    <property type="entry name" value="Sulfotransfer_3"/>
    <property type="match status" value="1"/>
</dbReference>
<proteinExistence type="inferred from homology"/>
<dbReference type="SUPFAM" id="SSF52540">
    <property type="entry name" value="P-loop containing nucleoside triphosphate hydrolases"/>
    <property type="match status" value="1"/>
</dbReference>
<dbReference type="Proteomes" id="UP001489004">
    <property type="component" value="Unassembled WGS sequence"/>
</dbReference>
<dbReference type="Gene3D" id="3.40.50.300">
    <property type="entry name" value="P-loop containing nucleotide triphosphate hydrolases"/>
    <property type="match status" value="1"/>
</dbReference>
<dbReference type="InterPro" id="IPR027417">
    <property type="entry name" value="P-loop_NTPase"/>
</dbReference>
<evidence type="ECO:0000259" key="2">
    <source>
        <dbReference type="Pfam" id="PF00685"/>
    </source>
</evidence>
<accession>A0AAW1PDP1</accession>
<dbReference type="InterPro" id="IPR000863">
    <property type="entry name" value="Sulfotransferase_dom"/>
</dbReference>
<reference evidence="3 4" key="1">
    <citation type="journal article" date="2024" name="Nat. Commun.">
        <title>Phylogenomics reveals the evolutionary origins of lichenization in chlorophyte algae.</title>
        <authorList>
            <person name="Puginier C."/>
            <person name="Libourel C."/>
            <person name="Otte J."/>
            <person name="Skaloud P."/>
            <person name="Haon M."/>
            <person name="Grisel S."/>
            <person name="Petersen M."/>
            <person name="Berrin J.G."/>
            <person name="Delaux P.M."/>
            <person name="Dal Grande F."/>
            <person name="Keller J."/>
        </authorList>
    </citation>
    <scope>NUCLEOTIDE SEQUENCE [LARGE SCALE GENOMIC DNA]</scope>
    <source>
        <strain evidence="3 4">SAG 2043</strain>
    </source>
</reference>
<sequence length="376" mass="40928">MALPADQKGTAARPATSGVVGGWYVTPKGDCIPAYIRSLRSGTTFLYKALADVLPVAYLRQYDLLNYSRLLAAYKAGTIPKEAAAMDEYWAAVGCTTRLLDNVGASHASAEEHGFMLMAHSRWCTNHLTAATSQLFSQLCAKLVTVQECQSGVVLMKNPCDYGLEAEILRLYPNAKFIHIQRDMTSCLSSMLRILDDVWPGVGGMDPWLHAMLTGGKYVAALFIMLDLIAGQEQTMRQVALNLVNTTPVLKAEAACAFAEIRAQEPHRVHELTYEELMGDPQGAVQGIATFLGLEPDAAQLAQLGGRVEPRQTKPHPYIVDAMKARAAAKAPQTGDWRNLAAWIIPSSYHIARRGVAPSGSFGTADFVSKLWDMGK</sequence>
<organism evidence="3 4">
    <name type="scientific">[Myrmecia] bisecta</name>
    <dbReference type="NCBI Taxonomy" id="41462"/>
    <lineage>
        <taxon>Eukaryota</taxon>
        <taxon>Viridiplantae</taxon>
        <taxon>Chlorophyta</taxon>
        <taxon>core chlorophytes</taxon>
        <taxon>Trebouxiophyceae</taxon>
        <taxon>Trebouxiales</taxon>
        <taxon>Trebouxiaceae</taxon>
        <taxon>Myrmecia</taxon>
    </lineage>
</organism>
<evidence type="ECO:0000313" key="4">
    <source>
        <dbReference type="Proteomes" id="UP001489004"/>
    </source>
</evidence>